<keyword evidence="6" id="KW-1185">Reference proteome</keyword>
<protein>
    <submittedName>
        <fullName evidence="5">FAD-binding oxidoreductase</fullName>
    </submittedName>
</protein>
<dbReference type="Gene3D" id="3.30.465.10">
    <property type="match status" value="1"/>
</dbReference>
<evidence type="ECO:0000313" key="5">
    <source>
        <dbReference type="EMBL" id="RUQ30631.1"/>
    </source>
</evidence>
<sequence>MIEGESENHLLGNSGQVTIYPKSEEEIANVLKYANNHRKKITVSAGETKRGFGGIIDSADILLSLANYKGIVEHTPGDMTLTVKAGTPFKELQDYLAEHKQKVSLDPAWPEYATIGGIIASNESGPKRLGYGAGRDVVIGLRMVYPDGTIIRSGGKVVKNVAGYDMNKLFIGSMGTLGVVTEVTMKLRPLAKYESLVLLSFPEGNVEEIRSFAIHLLDSVMEPTALELLSPALSQKLIGENLHTLAIGFEDVESSVHYQEEYVKKIQPANSKMKILQQKEAQAFWDKIYSIGPNGAAPAAGSEIEASLKIGVTNLDVLHVINISQQLKDTHNVVVEAHGGIGHGLCQVNLKGASEDIESAIDQLRNSVNQLGGYVIVKHLPLSLRKKINIWGENPSYFFLLEGIKSKIDPNSVLNHKRYVGGI</sequence>
<dbReference type="SUPFAM" id="SSF55103">
    <property type="entry name" value="FAD-linked oxidases, C-terminal domain"/>
    <property type="match status" value="1"/>
</dbReference>
<dbReference type="InterPro" id="IPR016169">
    <property type="entry name" value="FAD-bd_PCMH_sub2"/>
</dbReference>
<dbReference type="InterPro" id="IPR016166">
    <property type="entry name" value="FAD-bd_PCMH"/>
</dbReference>
<dbReference type="EMBL" id="RYZZ01000007">
    <property type="protein sequence ID" value="RUQ30631.1"/>
    <property type="molecule type" value="Genomic_DNA"/>
</dbReference>
<keyword evidence="3" id="KW-0560">Oxidoreductase</keyword>
<evidence type="ECO:0000256" key="3">
    <source>
        <dbReference type="ARBA" id="ARBA00023002"/>
    </source>
</evidence>
<feature type="domain" description="FAD-binding PCMH-type" evidence="4">
    <location>
        <begin position="11"/>
        <end position="190"/>
    </location>
</feature>
<dbReference type="GO" id="GO:0016491">
    <property type="term" value="F:oxidoreductase activity"/>
    <property type="evidence" value="ECO:0007669"/>
    <property type="project" value="UniProtKB-KW"/>
</dbReference>
<evidence type="ECO:0000313" key="6">
    <source>
        <dbReference type="Proteomes" id="UP000267430"/>
    </source>
</evidence>
<dbReference type="AlphaFoldDB" id="A0A3S0VEP7"/>
<dbReference type="InterPro" id="IPR016164">
    <property type="entry name" value="FAD-linked_Oxase-like_C"/>
</dbReference>
<dbReference type="PROSITE" id="PS51387">
    <property type="entry name" value="FAD_PCMH"/>
    <property type="match status" value="1"/>
</dbReference>
<dbReference type="Pfam" id="PF01565">
    <property type="entry name" value="FAD_binding_4"/>
    <property type="match status" value="1"/>
</dbReference>
<name>A0A3S0VEP7_9BACI</name>
<dbReference type="GO" id="GO:0071949">
    <property type="term" value="F:FAD binding"/>
    <property type="evidence" value="ECO:0007669"/>
    <property type="project" value="InterPro"/>
</dbReference>
<gene>
    <name evidence="5" type="ORF">ELQ35_09385</name>
</gene>
<keyword evidence="2" id="KW-0274">FAD</keyword>
<comment type="caution">
    <text evidence="5">The sequence shown here is derived from an EMBL/GenBank/DDBJ whole genome shotgun (WGS) entry which is preliminary data.</text>
</comment>
<dbReference type="Proteomes" id="UP000267430">
    <property type="component" value="Unassembled WGS sequence"/>
</dbReference>
<evidence type="ECO:0000256" key="1">
    <source>
        <dbReference type="ARBA" id="ARBA00022630"/>
    </source>
</evidence>
<reference evidence="5 6" key="1">
    <citation type="submission" date="2018-12" db="EMBL/GenBank/DDBJ databases">
        <title>Bacillus chawlae sp. nov., Bacillus glennii sp. nov., and Bacillus saganii sp. nov. Isolated from the Vehicle Assembly Building at Kennedy Space Center where the Viking Spacecraft were Assembled.</title>
        <authorList>
            <person name="Seuylemezian A."/>
            <person name="Vaishampayan P."/>
        </authorList>
    </citation>
    <scope>NUCLEOTIDE SEQUENCE [LARGE SCALE GENOMIC DNA]</scope>
    <source>
        <strain evidence="5 6">L5</strain>
    </source>
</reference>
<dbReference type="PANTHER" id="PTHR11748">
    <property type="entry name" value="D-LACTATE DEHYDROGENASE"/>
    <property type="match status" value="1"/>
</dbReference>
<dbReference type="InterPro" id="IPR036318">
    <property type="entry name" value="FAD-bd_PCMH-like_sf"/>
</dbReference>
<organism evidence="5 6">
    <name type="scientific">Peribacillus cavernae</name>
    <dbReference type="NCBI Taxonomy" id="1674310"/>
    <lineage>
        <taxon>Bacteria</taxon>
        <taxon>Bacillati</taxon>
        <taxon>Bacillota</taxon>
        <taxon>Bacilli</taxon>
        <taxon>Bacillales</taxon>
        <taxon>Bacillaceae</taxon>
        <taxon>Peribacillus</taxon>
    </lineage>
</organism>
<evidence type="ECO:0000256" key="2">
    <source>
        <dbReference type="ARBA" id="ARBA00022827"/>
    </source>
</evidence>
<accession>A0A3S0VEP7</accession>
<proteinExistence type="predicted"/>
<dbReference type="PANTHER" id="PTHR11748:SF103">
    <property type="entry name" value="GLYCOLATE OXIDASE SUBUNIT GLCE"/>
    <property type="match status" value="1"/>
</dbReference>
<keyword evidence="1" id="KW-0285">Flavoprotein</keyword>
<dbReference type="OrthoDB" id="9767256at2"/>
<evidence type="ECO:0000259" key="4">
    <source>
        <dbReference type="PROSITE" id="PS51387"/>
    </source>
</evidence>
<dbReference type="InterPro" id="IPR006094">
    <property type="entry name" value="Oxid_FAD_bind_N"/>
</dbReference>
<dbReference type="SUPFAM" id="SSF56176">
    <property type="entry name" value="FAD-binding/transporter-associated domain-like"/>
    <property type="match status" value="1"/>
</dbReference>